<gene>
    <name evidence="2" type="ORF">L484_020599</name>
</gene>
<dbReference type="AlphaFoldDB" id="W9SJH6"/>
<reference evidence="3" key="1">
    <citation type="submission" date="2013-01" db="EMBL/GenBank/DDBJ databases">
        <title>Draft Genome Sequence of a Mulberry Tree, Morus notabilis C.K. Schneid.</title>
        <authorList>
            <person name="He N."/>
            <person name="Zhao S."/>
        </authorList>
    </citation>
    <scope>NUCLEOTIDE SEQUENCE</scope>
</reference>
<protein>
    <submittedName>
        <fullName evidence="2">Uncharacterized protein</fullName>
    </submittedName>
</protein>
<evidence type="ECO:0000256" key="1">
    <source>
        <dbReference type="SAM" id="MobiDB-lite"/>
    </source>
</evidence>
<sequence>MIIKCKNQSRFSPVRNIKQTKLLSNLGRPNEKRIRNQTTNWRLLRRPNDVLDSLFHVSGEHMQQSSHELVVVERSVELDGEAIGDGAVAYVKPGVGEEIVAGVGLGLGGVVVDGVGADEGDGEALGGAPQEKAIFATTFFATTNVVKVLELMAKLQPNIQLPTNDRPEPVALDAPLPPSDDDDLDDDSDAGDAANLDD</sequence>
<organism evidence="2 3">
    <name type="scientific">Morus notabilis</name>
    <dbReference type="NCBI Taxonomy" id="981085"/>
    <lineage>
        <taxon>Eukaryota</taxon>
        <taxon>Viridiplantae</taxon>
        <taxon>Streptophyta</taxon>
        <taxon>Embryophyta</taxon>
        <taxon>Tracheophyta</taxon>
        <taxon>Spermatophyta</taxon>
        <taxon>Magnoliopsida</taxon>
        <taxon>eudicotyledons</taxon>
        <taxon>Gunneridae</taxon>
        <taxon>Pentapetalae</taxon>
        <taxon>rosids</taxon>
        <taxon>fabids</taxon>
        <taxon>Rosales</taxon>
        <taxon>Moraceae</taxon>
        <taxon>Moreae</taxon>
        <taxon>Morus</taxon>
    </lineage>
</organism>
<accession>W9SJH6</accession>
<evidence type="ECO:0000313" key="2">
    <source>
        <dbReference type="EMBL" id="EXC31775.1"/>
    </source>
</evidence>
<dbReference type="EMBL" id="KE346271">
    <property type="protein sequence ID" value="EXC31775.1"/>
    <property type="molecule type" value="Genomic_DNA"/>
</dbReference>
<dbReference type="Proteomes" id="UP000030645">
    <property type="component" value="Unassembled WGS sequence"/>
</dbReference>
<feature type="compositionally biased region" description="Acidic residues" evidence="1">
    <location>
        <begin position="179"/>
        <end position="198"/>
    </location>
</feature>
<evidence type="ECO:0000313" key="3">
    <source>
        <dbReference type="Proteomes" id="UP000030645"/>
    </source>
</evidence>
<keyword evidence="3" id="KW-1185">Reference proteome</keyword>
<feature type="region of interest" description="Disordered" evidence="1">
    <location>
        <begin position="160"/>
        <end position="198"/>
    </location>
</feature>
<name>W9SJH6_9ROSA</name>
<proteinExistence type="predicted"/>